<dbReference type="EMBL" id="REGN01000223">
    <property type="protein sequence ID" value="RNA43455.1"/>
    <property type="molecule type" value="Genomic_DNA"/>
</dbReference>
<evidence type="ECO:0000256" key="5">
    <source>
        <dbReference type="ARBA" id="ARBA00023136"/>
    </source>
</evidence>
<evidence type="ECO:0000313" key="9">
    <source>
        <dbReference type="Proteomes" id="UP000276133"/>
    </source>
</evidence>
<feature type="transmembrane region" description="Helical" evidence="6">
    <location>
        <begin position="210"/>
        <end position="234"/>
    </location>
</feature>
<proteinExistence type="predicted"/>
<dbReference type="InterPro" id="IPR000276">
    <property type="entry name" value="GPCR_Rhodpsn"/>
</dbReference>
<keyword evidence="8" id="KW-0675">Receptor</keyword>
<keyword evidence="2" id="KW-1003">Cell membrane</keyword>
<dbReference type="Pfam" id="PF00001">
    <property type="entry name" value="7tm_1"/>
    <property type="match status" value="1"/>
</dbReference>
<evidence type="ECO:0000256" key="6">
    <source>
        <dbReference type="SAM" id="Phobius"/>
    </source>
</evidence>
<reference evidence="8 9" key="1">
    <citation type="journal article" date="2018" name="Sci. Rep.">
        <title>Genomic signatures of local adaptation to the degree of environmental predictability in rotifers.</title>
        <authorList>
            <person name="Franch-Gras L."/>
            <person name="Hahn C."/>
            <person name="Garcia-Roger E.M."/>
            <person name="Carmona M.J."/>
            <person name="Serra M."/>
            <person name="Gomez A."/>
        </authorList>
    </citation>
    <scope>NUCLEOTIDE SEQUENCE [LARGE SCALE GENOMIC DNA]</scope>
    <source>
        <strain evidence="8">HYR1</strain>
    </source>
</reference>
<dbReference type="PRINTS" id="PR00237">
    <property type="entry name" value="GPCRRHODOPSN"/>
</dbReference>
<comment type="caution">
    <text evidence="8">The sequence shown here is derived from an EMBL/GenBank/DDBJ whole genome shotgun (WGS) entry which is preliminary data.</text>
</comment>
<evidence type="ECO:0000259" key="7">
    <source>
        <dbReference type="PROSITE" id="PS50262"/>
    </source>
</evidence>
<keyword evidence="5 6" id="KW-0472">Membrane</keyword>
<dbReference type="AlphaFoldDB" id="A0A3M7T649"/>
<evidence type="ECO:0000256" key="2">
    <source>
        <dbReference type="ARBA" id="ARBA00022475"/>
    </source>
</evidence>
<organism evidence="8 9">
    <name type="scientific">Brachionus plicatilis</name>
    <name type="common">Marine rotifer</name>
    <name type="synonym">Brachionus muelleri</name>
    <dbReference type="NCBI Taxonomy" id="10195"/>
    <lineage>
        <taxon>Eukaryota</taxon>
        <taxon>Metazoa</taxon>
        <taxon>Spiralia</taxon>
        <taxon>Gnathifera</taxon>
        <taxon>Rotifera</taxon>
        <taxon>Eurotatoria</taxon>
        <taxon>Monogononta</taxon>
        <taxon>Pseudotrocha</taxon>
        <taxon>Ploima</taxon>
        <taxon>Brachionidae</taxon>
        <taxon>Brachionus</taxon>
    </lineage>
</organism>
<dbReference type="PANTHER" id="PTHR22750">
    <property type="entry name" value="G-PROTEIN COUPLED RECEPTOR"/>
    <property type="match status" value="1"/>
</dbReference>
<feature type="transmembrane region" description="Helical" evidence="6">
    <location>
        <begin position="125"/>
        <end position="145"/>
    </location>
</feature>
<evidence type="ECO:0000256" key="4">
    <source>
        <dbReference type="ARBA" id="ARBA00022989"/>
    </source>
</evidence>
<feature type="transmembrane region" description="Helical" evidence="6">
    <location>
        <begin position="254"/>
        <end position="280"/>
    </location>
</feature>
<evidence type="ECO:0000256" key="3">
    <source>
        <dbReference type="ARBA" id="ARBA00022692"/>
    </source>
</evidence>
<dbReference type="STRING" id="10195.A0A3M7T649"/>
<evidence type="ECO:0000313" key="8">
    <source>
        <dbReference type="EMBL" id="RNA43455.1"/>
    </source>
</evidence>
<dbReference type="InterPro" id="IPR017452">
    <property type="entry name" value="GPCR_Rhodpsn_7TM"/>
</dbReference>
<dbReference type="Proteomes" id="UP000276133">
    <property type="component" value="Unassembled WGS sequence"/>
</dbReference>
<dbReference type="CDD" id="cd00637">
    <property type="entry name" value="7tm_classA_rhodopsin-like"/>
    <property type="match status" value="1"/>
</dbReference>
<evidence type="ECO:0000256" key="1">
    <source>
        <dbReference type="ARBA" id="ARBA00004651"/>
    </source>
</evidence>
<dbReference type="GO" id="GO:0005886">
    <property type="term" value="C:plasma membrane"/>
    <property type="evidence" value="ECO:0007669"/>
    <property type="project" value="UniProtKB-SubCell"/>
</dbReference>
<keyword evidence="4 6" id="KW-1133">Transmembrane helix</keyword>
<feature type="transmembrane region" description="Helical" evidence="6">
    <location>
        <begin position="170"/>
        <end position="189"/>
    </location>
</feature>
<dbReference type="GO" id="GO:0004930">
    <property type="term" value="F:G protein-coupled receptor activity"/>
    <property type="evidence" value="ECO:0007669"/>
    <property type="project" value="InterPro"/>
</dbReference>
<feature type="transmembrane region" description="Helical" evidence="6">
    <location>
        <begin position="80"/>
        <end position="104"/>
    </location>
</feature>
<dbReference type="Gene3D" id="1.20.1070.10">
    <property type="entry name" value="Rhodopsin 7-helix transmembrane proteins"/>
    <property type="match status" value="1"/>
</dbReference>
<name>A0A3M7T649_BRAPC</name>
<feature type="transmembrane region" description="Helical" evidence="6">
    <location>
        <begin position="408"/>
        <end position="428"/>
    </location>
</feature>
<protein>
    <submittedName>
        <fullName evidence="8">Beta-2 adrenergic receptor-like</fullName>
    </submittedName>
</protein>
<dbReference type="SMART" id="SM01381">
    <property type="entry name" value="7TM_GPCR_Srsx"/>
    <property type="match status" value="1"/>
</dbReference>
<dbReference type="PROSITE" id="PS50262">
    <property type="entry name" value="G_PROTEIN_RECEP_F1_2"/>
    <property type="match status" value="1"/>
</dbReference>
<dbReference type="SUPFAM" id="SSF81321">
    <property type="entry name" value="Family A G protein-coupled receptor-like"/>
    <property type="match status" value="1"/>
</dbReference>
<dbReference type="OrthoDB" id="10042731at2759"/>
<keyword evidence="3 6" id="KW-0812">Transmembrane</keyword>
<sequence length="478" mass="55222">MKCSKLEPSELRYQSSEQYLVVCLRLCHLIAKDECSIDQLIDVNGSEPSNLFVLDSPQLLSHLNSSECHKYSHKESHKMAFFFTGVLLCLTILTLNFFTLITILKSRRLQSIQNILIANLSISDFLSGVSFMYPCLLNLLTIYALETYNSSLYSLACMIRQYHYMCLAGYSPMITSMLSSMFTLSLLALEKYMAVVHPYLYERIIGQKKAYCYICLVLSWFLSILVSLLPLMGWNEINDSSYFVPCMFEKIFTLNYILLFTGICCLCVLSMLFIYIRIYLIARKHSRQIAKIHSVVNNYRVMMANRPVSHQEEREFVMATKLSCSESNLSILVGKEIGRRNSSPAILSTSKPRVEVKRTPVKNSNSLNMNMKAMKTLLILLLGFYTCWLPLIIYFLTFASKTYDNLTIYVLMFIACCNACIDPLVYAFRNKDFLKALIENFAKCPKKIAPVEERIQWRFRFGKIREICLFSIRRMTPN</sequence>
<comment type="subcellular location">
    <subcellularLocation>
        <location evidence="1">Cell membrane</location>
        <topology evidence="1">Multi-pass membrane protein</topology>
    </subcellularLocation>
</comment>
<feature type="domain" description="G-protein coupled receptors family 1 profile" evidence="7">
    <location>
        <begin position="95"/>
        <end position="426"/>
    </location>
</feature>
<gene>
    <name evidence="8" type="ORF">BpHYR1_008028</name>
</gene>
<keyword evidence="9" id="KW-1185">Reference proteome</keyword>
<accession>A0A3M7T649</accession>
<feature type="transmembrane region" description="Helical" evidence="6">
    <location>
        <begin position="377"/>
        <end position="396"/>
    </location>
</feature>